<dbReference type="InterPro" id="IPR029063">
    <property type="entry name" value="SAM-dependent_MTases_sf"/>
</dbReference>
<dbReference type="Proteomes" id="UP000308768">
    <property type="component" value="Unassembled WGS sequence"/>
</dbReference>
<dbReference type="OrthoDB" id="2013972at2759"/>
<dbReference type="CDD" id="cd02440">
    <property type="entry name" value="AdoMet_MTases"/>
    <property type="match status" value="1"/>
</dbReference>
<evidence type="ECO:0008006" key="4">
    <source>
        <dbReference type="Google" id="ProtNLM"/>
    </source>
</evidence>
<evidence type="ECO:0000313" key="2">
    <source>
        <dbReference type="EMBL" id="TKA74156.1"/>
    </source>
</evidence>
<protein>
    <recommendedName>
        <fullName evidence="4">Methyltransferase domain-containing protein</fullName>
    </recommendedName>
</protein>
<gene>
    <name evidence="2" type="ORF">B0A49_04635</name>
</gene>
<sequence length="437" mass="48258">MAEISPQPDAATITDTPPQRTSAVTTAESPSEQTSAGTIAETSVRETPAIAATKTPFGQQTSIPSTSTDIFPVQNRAVVTTETPLQQNLSPNIQEVSQAQFDDAAAQAETHIEASEGQSTDGDDGYETDSASSCSTSVTSSVREYAFENGRRYHKFRQGAYVLPNDDAEQDREDMKHAMVLAVCGNKLHYAPIGDDPQSIIDLGTGTGIWAMEMGDTYPSAEITGVDLSPIQPQWVPPNVKFLVDDVESPWLYPPDYFDLVHARHTVMAFKNWDKVLSEAYDHIKPGGFFEFQELFYHASCDDQSMPHHYAFSQYLSYIKEGLGIFGVDLHATLALPNRLKVAGFVDVQERIIKIPIGTWPRNRLLKRVGLYLQAVIMDGLQGIALGPMCRGLGWSPESVEVFLADVRKSLRDSSVHSYYSLHIIYGRKPQWRGAGY</sequence>
<dbReference type="GO" id="GO:0008168">
    <property type="term" value="F:methyltransferase activity"/>
    <property type="evidence" value="ECO:0007669"/>
    <property type="project" value="TreeGrafter"/>
</dbReference>
<evidence type="ECO:0000256" key="1">
    <source>
        <dbReference type="SAM" id="MobiDB-lite"/>
    </source>
</evidence>
<dbReference type="Gene3D" id="3.40.50.150">
    <property type="entry name" value="Vaccinia Virus protein VP39"/>
    <property type="match status" value="1"/>
</dbReference>
<feature type="compositionally biased region" description="Polar residues" evidence="1">
    <location>
        <begin position="13"/>
        <end position="41"/>
    </location>
</feature>
<dbReference type="PANTHER" id="PTHR43591:SF10">
    <property type="entry name" value="ABC TRANSMEMBRANE TYPE-1 DOMAIN-CONTAINING PROTEIN-RELATED"/>
    <property type="match status" value="1"/>
</dbReference>
<dbReference type="AlphaFoldDB" id="A0A4U0XE08"/>
<comment type="caution">
    <text evidence="2">The sequence shown here is derived from an EMBL/GenBank/DDBJ whole genome shotgun (WGS) entry which is preliminary data.</text>
</comment>
<organism evidence="2 3">
    <name type="scientific">Cryomyces minteri</name>
    <dbReference type="NCBI Taxonomy" id="331657"/>
    <lineage>
        <taxon>Eukaryota</taxon>
        <taxon>Fungi</taxon>
        <taxon>Dikarya</taxon>
        <taxon>Ascomycota</taxon>
        <taxon>Pezizomycotina</taxon>
        <taxon>Dothideomycetes</taxon>
        <taxon>Dothideomycetes incertae sedis</taxon>
        <taxon>Cryomyces</taxon>
    </lineage>
</organism>
<keyword evidence="3" id="KW-1185">Reference proteome</keyword>
<accession>A0A4U0XE08</accession>
<dbReference type="PANTHER" id="PTHR43591">
    <property type="entry name" value="METHYLTRANSFERASE"/>
    <property type="match status" value="1"/>
</dbReference>
<name>A0A4U0XE08_9PEZI</name>
<dbReference type="SUPFAM" id="SSF53335">
    <property type="entry name" value="S-adenosyl-L-methionine-dependent methyltransferases"/>
    <property type="match status" value="1"/>
</dbReference>
<feature type="compositionally biased region" description="Polar residues" evidence="1">
    <location>
        <begin position="56"/>
        <end position="67"/>
    </location>
</feature>
<dbReference type="EMBL" id="NAJN01000380">
    <property type="protein sequence ID" value="TKA74156.1"/>
    <property type="molecule type" value="Genomic_DNA"/>
</dbReference>
<dbReference type="Pfam" id="PF13489">
    <property type="entry name" value="Methyltransf_23"/>
    <property type="match status" value="1"/>
</dbReference>
<dbReference type="STRING" id="331657.A0A4U0XE08"/>
<feature type="compositionally biased region" description="Low complexity" evidence="1">
    <location>
        <begin position="130"/>
        <end position="139"/>
    </location>
</feature>
<proteinExistence type="predicted"/>
<feature type="region of interest" description="Disordered" evidence="1">
    <location>
        <begin position="1"/>
        <end position="67"/>
    </location>
</feature>
<reference evidence="2 3" key="1">
    <citation type="submission" date="2017-03" db="EMBL/GenBank/DDBJ databases">
        <title>Genomes of endolithic fungi from Antarctica.</title>
        <authorList>
            <person name="Coleine C."/>
            <person name="Masonjones S."/>
            <person name="Stajich J.E."/>
        </authorList>
    </citation>
    <scope>NUCLEOTIDE SEQUENCE [LARGE SCALE GENOMIC DNA]</scope>
    <source>
        <strain evidence="2 3">CCFEE 5187</strain>
    </source>
</reference>
<evidence type="ECO:0000313" key="3">
    <source>
        <dbReference type="Proteomes" id="UP000308768"/>
    </source>
</evidence>
<feature type="region of interest" description="Disordered" evidence="1">
    <location>
        <begin position="102"/>
        <end position="139"/>
    </location>
</feature>